<organism evidence="1 2">
    <name type="scientific">Chryseobacterium shigense</name>
    <dbReference type="NCBI Taxonomy" id="297244"/>
    <lineage>
        <taxon>Bacteria</taxon>
        <taxon>Pseudomonadati</taxon>
        <taxon>Bacteroidota</taxon>
        <taxon>Flavobacteriia</taxon>
        <taxon>Flavobacteriales</taxon>
        <taxon>Weeksellaceae</taxon>
        <taxon>Chryseobacterium group</taxon>
        <taxon>Chryseobacterium</taxon>
    </lineage>
</organism>
<dbReference type="SUPFAM" id="SSF48295">
    <property type="entry name" value="TrpR-like"/>
    <property type="match status" value="1"/>
</dbReference>
<protein>
    <submittedName>
        <fullName evidence="1">DNA-binding transcriptional regulator YiaG</fullName>
    </submittedName>
</protein>
<dbReference type="EMBL" id="JACHLC010000003">
    <property type="protein sequence ID" value="MBB6371845.1"/>
    <property type="molecule type" value="Genomic_DNA"/>
</dbReference>
<reference evidence="1 2" key="1">
    <citation type="submission" date="2020-08" db="EMBL/GenBank/DDBJ databases">
        <title>Functional genomics of gut bacteria from endangered species of beetles.</title>
        <authorList>
            <person name="Carlos-Shanley C."/>
        </authorList>
    </citation>
    <scope>NUCLEOTIDE SEQUENCE [LARGE SCALE GENOMIC DNA]</scope>
    <source>
        <strain evidence="1 2">S00136</strain>
    </source>
</reference>
<keyword evidence="2" id="KW-1185">Reference proteome</keyword>
<dbReference type="RefSeq" id="WP_184164976.1">
    <property type="nucleotide sequence ID" value="NZ_JACHLC010000003.1"/>
</dbReference>
<keyword evidence="1" id="KW-0238">DNA-binding</keyword>
<dbReference type="Gene3D" id="1.10.10.60">
    <property type="entry name" value="Homeodomain-like"/>
    <property type="match status" value="1"/>
</dbReference>
<sequence>MEKQIHKIGTPDYKKIYIDILKKKYPEKAERCTVILQKEQLTSLDVVHLNEIIFGKESAVKNQAHKSYDTEAIHEILNYQSKNSLSNSQLARHFRISRNTVAKWKKNT</sequence>
<dbReference type="GO" id="GO:0043565">
    <property type="term" value="F:sequence-specific DNA binding"/>
    <property type="evidence" value="ECO:0007669"/>
    <property type="project" value="InterPro"/>
</dbReference>
<dbReference type="InterPro" id="IPR010921">
    <property type="entry name" value="Trp_repressor/repl_initiator"/>
</dbReference>
<evidence type="ECO:0000313" key="2">
    <source>
        <dbReference type="Proteomes" id="UP000589738"/>
    </source>
</evidence>
<accession>A0A841NM47</accession>
<dbReference type="Proteomes" id="UP000589738">
    <property type="component" value="Unassembled WGS sequence"/>
</dbReference>
<name>A0A841NM47_9FLAO</name>
<evidence type="ECO:0000313" key="1">
    <source>
        <dbReference type="EMBL" id="MBB6371845.1"/>
    </source>
</evidence>
<dbReference type="AlphaFoldDB" id="A0A841NM47"/>
<comment type="caution">
    <text evidence="1">The sequence shown here is derived from an EMBL/GenBank/DDBJ whole genome shotgun (WGS) entry which is preliminary data.</text>
</comment>
<proteinExistence type="predicted"/>
<gene>
    <name evidence="1" type="ORF">HNP36_002930</name>
</gene>